<reference evidence="3" key="1">
    <citation type="submission" date="2016-02" db="EMBL/GenBank/DDBJ databases">
        <authorList>
            <person name="Kaur G."/>
            <person name="Nair G.R."/>
            <person name="Mayilraj S."/>
        </authorList>
    </citation>
    <scope>NUCLEOTIDE SEQUENCE [LARGE SCALE GENOMIC DNA]</scope>
    <source>
        <strain evidence="3">GA-15</strain>
    </source>
</reference>
<feature type="transmembrane region" description="Helical" evidence="1">
    <location>
        <begin position="38"/>
        <end position="60"/>
    </location>
</feature>
<feature type="transmembrane region" description="Helical" evidence="1">
    <location>
        <begin position="145"/>
        <end position="168"/>
    </location>
</feature>
<proteinExistence type="predicted"/>
<protein>
    <submittedName>
        <fullName evidence="2">Uncharacterized protein</fullName>
    </submittedName>
</protein>
<dbReference type="EMBL" id="LSTQ01000024">
    <property type="protein sequence ID" value="OAH25993.1"/>
    <property type="molecule type" value="Genomic_DNA"/>
</dbReference>
<feature type="transmembrane region" description="Helical" evidence="1">
    <location>
        <begin position="111"/>
        <end position="139"/>
    </location>
</feature>
<evidence type="ECO:0000313" key="3">
    <source>
        <dbReference type="Proteomes" id="UP000076947"/>
    </source>
</evidence>
<dbReference type="Proteomes" id="UP000076947">
    <property type="component" value="Unassembled WGS sequence"/>
</dbReference>
<keyword evidence="1" id="KW-0812">Transmembrane</keyword>
<accession>A0A177IB24</accession>
<keyword evidence="1" id="KW-0472">Membrane</keyword>
<keyword evidence="1" id="KW-1133">Transmembrane helix</keyword>
<keyword evidence="3" id="KW-1185">Reference proteome</keyword>
<feature type="transmembrane region" description="Helical" evidence="1">
    <location>
        <begin position="6"/>
        <end position="26"/>
    </location>
</feature>
<evidence type="ECO:0000313" key="2">
    <source>
        <dbReference type="EMBL" id="OAH25993.1"/>
    </source>
</evidence>
<comment type="caution">
    <text evidence="2">The sequence shown here is derived from an EMBL/GenBank/DDBJ whole genome shotgun (WGS) entry which is preliminary data.</text>
</comment>
<sequence>MIDFSVSLLGLADSFNLLLWIIIFLGRFQGVRNRELTLSVVGDWLGICVAALGVSLVVRFSGWTPPHLGENPFLGILLCLLAVFAFFTRNKGTSLWDLANKLTKRCYSSPGAAIFLGIVLGVVQSVTSVPFIGAVLTLLAEGDGAMLFVSMLLYSLIAISSSFVVLLLLSSKKQAHSVGTISMERVNLLLAAALFIIGALLIYASLT</sequence>
<gene>
    <name evidence="2" type="ORF">AYJ05_00610</name>
</gene>
<feature type="transmembrane region" description="Helical" evidence="1">
    <location>
        <begin position="188"/>
        <end position="206"/>
    </location>
</feature>
<dbReference type="AlphaFoldDB" id="A0A177IB24"/>
<dbReference type="RefSeq" id="WP_066840291.1">
    <property type="nucleotide sequence ID" value="NZ_LSTQ01000024.1"/>
</dbReference>
<organism evidence="2 3">
    <name type="scientific">Corynebacterium stationis</name>
    <dbReference type="NCBI Taxonomy" id="1705"/>
    <lineage>
        <taxon>Bacteria</taxon>
        <taxon>Bacillati</taxon>
        <taxon>Actinomycetota</taxon>
        <taxon>Actinomycetes</taxon>
        <taxon>Mycobacteriales</taxon>
        <taxon>Corynebacteriaceae</taxon>
        <taxon>Corynebacterium</taxon>
    </lineage>
</organism>
<evidence type="ECO:0000256" key="1">
    <source>
        <dbReference type="SAM" id="Phobius"/>
    </source>
</evidence>
<dbReference type="OrthoDB" id="4428155at2"/>
<name>A0A177IB24_9CORY</name>
<feature type="transmembrane region" description="Helical" evidence="1">
    <location>
        <begin position="72"/>
        <end position="90"/>
    </location>
</feature>